<dbReference type="EMBL" id="JAWJWF010000007">
    <property type="protein sequence ID" value="KAK6630737.1"/>
    <property type="molecule type" value="Genomic_DNA"/>
</dbReference>
<evidence type="ECO:0000256" key="9">
    <source>
        <dbReference type="SAM" id="MobiDB-lite"/>
    </source>
</evidence>
<keyword evidence="3" id="KW-0221">Differentiation</keyword>
<protein>
    <recommendedName>
        <fullName evidence="10">BTB domain-containing protein</fullName>
    </recommendedName>
</protein>
<dbReference type="Proteomes" id="UP001359485">
    <property type="component" value="Unassembled WGS sequence"/>
</dbReference>
<name>A0ABR1AX27_POLSC</name>
<dbReference type="InterPro" id="IPR011333">
    <property type="entry name" value="SKP1/BTB/POZ_sf"/>
</dbReference>
<feature type="region of interest" description="Disordered" evidence="9">
    <location>
        <begin position="254"/>
        <end position="360"/>
    </location>
</feature>
<dbReference type="InterPro" id="IPR051095">
    <property type="entry name" value="Dros_DevTransReg"/>
</dbReference>
<comment type="function">
    <text evidence="8">Putative transcription factor required for axon growth and guidance in the central and peripheral nervous systems. Repels CNS axons away from the midline by promoting the expression of the midline repellent sli and its receptor robo.</text>
</comment>
<sequence length="400" mass="44812">MTDQQFCLRWNNHQSTLVAVFDGLLEKGVLVDCTLAAEGQQLTAHKVVLAACSPFLEIFPLEGTTELIERLIYLFFLKGTETISQDTLESQNGGHGNVWFKLKALGRMWSAHPVVLGFFMTIEIMKPPKRKTQCSPTLLSRHYDKHPILILKDVKFSELKAMMDYMYRGEVNISQDQLGTFLKAAESLQIKGLSDSGGGNERNVDSHPNKRHHDRKQHRPNSPLKNSLLGEAKRAPYNLQNSVRNSLKSSPLLVDIPEDSPVNRPHDGSMSPVLRKKKRPRDQDENTNNTPKAENIPPHEAVNNHQENSSNSLDLPNSVPVPRVPSPSESKQPPSEPNADKTELKQEMEDEEDINEDSVELTLEDEDMGEAGPSHNDGGKLRKLLPTVYLIQLILSSSPE</sequence>
<gene>
    <name evidence="11" type="ORF">RUM44_002906</name>
</gene>
<comment type="subcellular location">
    <subcellularLocation>
        <location evidence="1">Nucleus</location>
    </subcellularLocation>
</comment>
<feature type="compositionally biased region" description="Low complexity" evidence="9">
    <location>
        <begin position="316"/>
        <end position="333"/>
    </location>
</feature>
<evidence type="ECO:0000256" key="1">
    <source>
        <dbReference type="ARBA" id="ARBA00004123"/>
    </source>
</evidence>
<keyword evidence="6" id="KW-0804">Transcription</keyword>
<evidence type="ECO:0000256" key="2">
    <source>
        <dbReference type="ARBA" id="ARBA00022473"/>
    </source>
</evidence>
<accession>A0ABR1AX27</accession>
<feature type="domain" description="BTB" evidence="10">
    <location>
        <begin position="31"/>
        <end position="175"/>
    </location>
</feature>
<feature type="compositionally biased region" description="Basic and acidic residues" evidence="9">
    <location>
        <begin position="338"/>
        <end position="347"/>
    </location>
</feature>
<dbReference type="Gene3D" id="3.30.710.10">
    <property type="entry name" value="Potassium Channel Kv1.1, Chain A"/>
    <property type="match status" value="2"/>
</dbReference>
<evidence type="ECO:0000313" key="11">
    <source>
        <dbReference type="EMBL" id="KAK6630737.1"/>
    </source>
</evidence>
<evidence type="ECO:0000256" key="5">
    <source>
        <dbReference type="ARBA" id="ARBA00023015"/>
    </source>
</evidence>
<dbReference type="SMART" id="SM00225">
    <property type="entry name" value="BTB"/>
    <property type="match status" value="1"/>
</dbReference>
<comment type="caution">
    <text evidence="11">The sequence shown here is derived from an EMBL/GenBank/DDBJ whole genome shotgun (WGS) entry which is preliminary data.</text>
</comment>
<feature type="region of interest" description="Disordered" evidence="9">
    <location>
        <begin position="192"/>
        <end position="228"/>
    </location>
</feature>
<evidence type="ECO:0000256" key="7">
    <source>
        <dbReference type="ARBA" id="ARBA00023242"/>
    </source>
</evidence>
<proteinExistence type="predicted"/>
<evidence type="ECO:0000313" key="12">
    <source>
        <dbReference type="Proteomes" id="UP001359485"/>
    </source>
</evidence>
<feature type="compositionally biased region" description="Acidic residues" evidence="9">
    <location>
        <begin position="348"/>
        <end position="360"/>
    </location>
</feature>
<dbReference type="PANTHER" id="PTHR23110">
    <property type="entry name" value="BTB DOMAIN TRANSCRIPTION FACTOR"/>
    <property type="match status" value="1"/>
</dbReference>
<dbReference type="Pfam" id="PF00651">
    <property type="entry name" value="BTB"/>
    <property type="match status" value="2"/>
</dbReference>
<keyword evidence="12" id="KW-1185">Reference proteome</keyword>
<dbReference type="InterPro" id="IPR000210">
    <property type="entry name" value="BTB/POZ_dom"/>
</dbReference>
<feature type="compositionally biased region" description="Basic residues" evidence="9">
    <location>
        <begin position="209"/>
        <end position="219"/>
    </location>
</feature>
<evidence type="ECO:0000256" key="6">
    <source>
        <dbReference type="ARBA" id="ARBA00023163"/>
    </source>
</evidence>
<keyword evidence="2" id="KW-0217">Developmental protein</keyword>
<evidence type="ECO:0000256" key="3">
    <source>
        <dbReference type="ARBA" id="ARBA00022782"/>
    </source>
</evidence>
<dbReference type="PROSITE" id="PS50097">
    <property type="entry name" value="BTB"/>
    <property type="match status" value="1"/>
</dbReference>
<dbReference type="SUPFAM" id="SSF54695">
    <property type="entry name" value="POZ domain"/>
    <property type="match status" value="1"/>
</dbReference>
<keyword evidence="4" id="KW-0524">Neurogenesis</keyword>
<evidence type="ECO:0000256" key="4">
    <source>
        <dbReference type="ARBA" id="ARBA00022902"/>
    </source>
</evidence>
<reference evidence="11 12" key="1">
    <citation type="submission" date="2023-09" db="EMBL/GenBank/DDBJ databases">
        <title>Genomes of two closely related lineages of the louse Polyplax serrata with different host specificities.</title>
        <authorList>
            <person name="Martinu J."/>
            <person name="Tarabai H."/>
            <person name="Stefka J."/>
            <person name="Hypsa V."/>
        </authorList>
    </citation>
    <scope>NUCLEOTIDE SEQUENCE [LARGE SCALE GENOMIC DNA]</scope>
    <source>
        <strain evidence="11">98ZLc_SE</strain>
    </source>
</reference>
<evidence type="ECO:0000256" key="8">
    <source>
        <dbReference type="ARBA" id="ARBA00037382"/>
    </source>
</evidence>
<keyword evidence="7" id="KW-0539">Nucleus</keyword>
<dbReference type="PANTHER" id="PTHR23110:SF111">
    <property type="entry name" value="LONGITUDINALS LACKING PROTEIN, ISOFORMS F_I_K_T"/>
    <property type="match status" value="1"/>
</dbReference>
<evidence type="ECO:0000259" key="10">
    <source>
        <dbReference type="PROSITE" id="PS50097"/>
    </source>
</evidence>
<feature type="compositionally biased region" description="Polar residues" evidence="9">
    <location>
        <begin position="303"/>
        <end position="315"/>
    </location>
</feature>
<organism evidence="11 12">
    <name type="scientific">Polyplax serrata</name>
    <name type="common">Common mouse louse</name>
    <dbReference type="NCBI Taxonomy" id="468196"/>
    <lineage>
        <taxon>Eukaryota</taxon>
        <taxon>Metazoa</taxon>
        <taxon>Ecdysozoa</taxon>
        <taxon>Arthropoda</taxon>
        <taxon>Hexapoda</taxon>
        <taxon>Insecta</taxon>
        <taxon>Pterygota</taxon>
        <taxon>Neoptera</taxon>
        <taxon>Paraneoptera</taxon>
        <taxon>Psocodea</taxon>
        <taxon>Troctomorpha</taxon>
        <taxon>Phthiraptera</taxon>
        <taxon>Anoplura</taxon>
        <taxon>Polyplacidae</taxon>
        <taxon>Polyplax</taxon>
    </lineage>
</organism>
<keyword evidence="5" id="KW-0805">Transcription regulation</keyword>
<dbReference type="CDD" id="cd18315">
    <property type="entry name" value="BTB_POZ_BAB-like"/>
    <property type="match status" value="1"/>
</dbReference>